<accession>A0A0M3I7D6</accession>
<evidence type="ECO:0000313" key="1">
    <source>
        <dbReference type="Proteomes" id="UP000036681"/>
    </source>
</evidence>
<dbReference type="Proteomes" id="UP000036681">
    <property type="component" value="Unplaced"/>
</dbReference>
<keyword evidence="1" id="KW-1185">Reference proteome</keyword>
<reference evidence="2" key="1">
    <citation type="submission" date="2017-02" db="UniProtKB">
        <authorList>
            <consortium name="WormBaseParasite"/>
        </authorList>
    </citation>
    <scope>IDENTIFICATION</scope>
</reference>
<sequence>MDAAATKFTDGAQGKLEGNLWEGVRLLFYFCNFLKGYAFVRRAACIRRALMRGVNPRKYTIHRSQIIIDL</sequence>
<organism evidence="1 2">
    <name type="scientific">Ascaris lumbricoides</name>
    <name type="common">Giant roundworm</name>
    <dbReference type="NCBI Taxonomy" id="6252"/>
    <lineage>
        <taxon>Eukaryota</taxon>
        <taxon>Metazoa</taxon>
        <taxon>Ecdysozoa</taxon>
        <taxon>Nematoda</taxon>
        <taxon>Chromadorea</taxon>
        <taxon>Rhabditida</taxon>
        <taxon>Spirurina</taxon>
        <taxon>Ascaridomorpha</taxon>
        <taxon>Ascaridoidea</taxon>
        <taxon>Ascarididae</taxon>
        <taxon>Ascaris</taxon>
    </lineage>
</organism>
<protein>
    <submittedName>
        <fullName evidence="2">Tnp_DDE_dom domain-containing protein</fullName>
    </submittedName>
</protein>
<dbReference type="WBParaSite" id="ALUE_0001308801-mRNA-1">
    <property type="protein sequence ID" value="ALUE_0001308801-mRNA-1"/>
    <property type="gene ID" value="ALUE_0001308801"/>
</dbReference>
<name>A0A0M3I7D6_ASCLU</name>
<dbReference type="AlphaFoldDB" id="A0A0M3I7D6"/>
<evidence type="ECO:0000313" key="2">
    <source>
        <dbReference type="WBParaSite" id="ALUE_0001308801-mRNA-1"/>
    </source>
</evidence>
<proteinExistence type="predicted"/>